<sequence length="337" mass="36062">MKWIAIGIAAIILIALIGGALYEQYARRDAAKRFPPPGQMVDIGGRRIHLDCRGSGSPTVVLEAGLDINGSLGWYKIQDEIAKTTRVCSSDRAGIMWSDAPPHAQDGDHAARDLHAALRAAGIDGPLILVGHSLGGPYMMNYTRQFGGDVKGLVFVDASHPDQIARMRLPGKPPESQDPPLALRIMGKLSWTGLLRLLPAQPGSPGEPKAITDARQAYLGHSIQGAVAEMKAVPKIFAQGGELRTLGDRPIVVLTAAKPGSPEELELEGLTPDEALARQKLWQGLHEDEARWSTRSRHELVPDAGHYIQLDRPDTVVRAVSEVVAAVRAGGASAPGK</sequence>
<feature type="domain" description="AB hydrolase-1" evidence="1">
    <location>
        <begin position="50"/>
        <end position="319"/>
    </location>
</feature>
<dbReference type="EMBL" id="JAINVV010000011">
    <property type="protein sequence ID" value="MBY8825336.1"/>
    <property type="molecule type" value="Genomic_DNA"/>
</dbReference>
<comment type="caution">
    <text evidence="2">The sequence shown here is derived from an EMBL/GenBank/DDBJ whole genome shotgun (WGS) entry which is preliminary data.</text>
</comment>
<keyword evidence="2" id="KW-0378">Hydrolase</keyword>
<dbReference type="PANTHER" id="PTHR43798">
    <property type="entry name" value="MONOACYLGLYCEROL LIPASE"/>
    <property type="match status" value="1"/>
</dbReference>
<reference evidence="2 3" key="1">
    <citation type="submission" date="2021-08" db="EMBL/GenBank/DDBJ databases">
        <authorList>
            <person name="Tuo L."/>
        </authorList>
    </citation>
    <scope>NUCLEOTIDE SEQUENCE [LARGE SCALE GENOMIC DNA]</scope>
    <source>
        <strain evidence="2 3">JCM 31229</strain>
    </source>
</reference>
<dbReference type="InterPro" id="IPR029058">
    <property type="entry name" value="AB_hydrolase_fold"/>
</dbReference>
<protein>
    <submittedName>
        <fullName evidence="2">Alpha/beta hydrolase</fullName>
    </submittedName>
</protein>
<keyword evidence="3" id="KW-1185">Reference proteome</keyword>
<evidence type="ECO:0000313" key="2">
    <source>
        <dbReference type="EMBL" id="MBY8825336.1"/>
    </source>
</evidence>
<evidence type="ECO:0000313" key="3">
    <source>
        <dbReference type="Proteomes" id="UP000706039"/>
    </source>
</evidence>
<dbReference type="Proteomes" id="UP000706039">
    <property type="component" value="Unassembled WGS sequence"/>
</dbReference>
<gene>
    <name evidence="2" type="ORF">K7G82_23735</name>
</gene>
<dbReference type="InterPro" id="IPR000073">
    <property type="entry name" value="AB_hydrolase_1"/>
</dbReference>
<dbReference type="Gene3D" id="3.40.50.1820">
    <property type="entry name" value="alpha/beta hydrolase"/>
    <property type="match status" value="1"/>
</dbReference>
<proteinExistence type="predicted"/>
<dbReference type="InterPro" id="IPR050266">
    <property type="entry name" value="AB_hydrolase_sf"/>
</dbReference>
<accession>A0ABS7PVP1</accession>
<dbReference type="SUPFAM" id="SSF53474">
    <property type="entry name" value="alpha/beta-Hydrolases"/>
    <property type="match status" value="1"/>
</dbReference>
<organism evidence="2 3">
    <name type="scientific">Sphingomonas colocasiae</name>
    <dbReference type="NCBI Taxonomy" id="1848973"/>
    <lineage>
        <taxon>Bacteria</taxon>
        <taxon>Pseudomonadati</taxon>
        <taxon>Pseudomonadota</taxon>
        <taxon>Alphaproteobacteria</taxon>
        <taxon>Sphingomonadales</taxon>
        <taxon>Sphingomonadaceae</taxon>
        <taxon>Sphingomonas</taxon>
    </lineage>
</organism>
<dbReference type="Pfam" id="PF12697">
    <property type="entry name" value="Abhydrolase_6"/>
    <property type="match status" value="1"/>
</dbReference>
<name>A0ABS7PVP1_9SPHN</name>
<dbReference type="GO" id="GO:0016787">
    <property type="term" value="F:hydrolase activity"/>
    <property type="evidence" value="ECO:0007669"/>
    <property type="project" value="UniProtKB-KW"/>
</dbReference>
<dbReference type="PANTHER" id="PTHR43798:SF33">
    <property type="entry name" value="HYDROLASE, PUTATIVE (AFU_ORTHOLOGUE AFUA_2G14860)-RELATED"/>
    <property type="match status" value="1"/>
</dbReference>
<evidence type="ECO:0000259" key="1">
    <source>
        <dbReference type="Pfam" id="PF12697"/>
    </source>
</evidence>
<dbReference type="RefSeq" id="WP_222992425.1">
    <property type="nucleotide sequence ID" value="NZ_JAINVV010000011.1"/>
</dbReference>